<evidence type="ECO:0000313" key="10">
    <source>
        <dbReference type="EMBL" id="SFH71520.1"/>
    </source>
</evidence>
<evidence type="ECO:0000313" key="11">
    <source>
        <dbReference type="Proteomes" id="UP000199052"/>
    </source>
</evidence>
<feature type="active site" description="Proton donor" evidence="4">
    <location>
        <position position="203"/>
    </location>
</feature>
<dbReference type="EC" id="3.2.1.55" evidence="9"/>
<dbReference type="Gene3D" id="2.60.120.200">
    <property type="match status" value="1"/>
</dbReference>
<dbReference type="CDD" id="cd18617">
    <property type="entry name" value="GH43_XynB-like"/>
    <property type="match status" value="1"/>
</dbReference>
<evidence type="ECO:0000313" key="12">
    <source>
        <dbReference type="Proteomes" id="UP000533017"/>
    </source>
</evidence>
<feature type="domain" description="Beta-xylosidase C-terminal Concanavalin A-like" evidence="8">
    <location>
        <begin position="363"/>
        <end position="517"/>
    </location>
</feature>
<dbReference type="PANTHER" id="PTHR42812:SF12">
    <property type="entry name" value="BETA-XYLOSIDASE-RELATED"/>
    <property type="match status" value="1"/>
</dbReference>
<dbReference type="InterPro" id="IPR006710">
    <property type="entry name" value="Glyco_hydro_43"/>
</dbReference>
<keyword evidence="12" id="KW-1185">Reference proteome</keyword>
<accession>A0A1I3CAE1</accession>
<dbReference type="PANTHER" id="PTHR42812">
    <property type="entry name" value="BETA-XYLOSIDASE"/>
    <property type="match status" value="1"/>
</dbReference>
<keyword evidence="2 6" id="KW-0378">Hydrolase</keyword>
<dbReference type="AlphaFoldDB" id="A0A1I3CAE1"/>
<dbReference type="GO" id="GO:0046556">
    <property type="term" value="F:alpha-L-arabinofuranosidase activity"/>
    <property type="evidence" value="ECO:0007669"/>
    <property type="project" value="UniProtKB-EC"/>
</dbReference>
<organism evidence="10 11">
    <name type="scientific">Actinopolymorpha cephalotaxi</name>
    <dbReference type="NCBI Taxonomy" id="504797"/>
    <lineage>
        <taxon>Bacteria</taxon>
        <taxon>Bacillati</taxon>
        <taxon>Actinomycetota</taxon>
        <taxon>Actinomycetes</taxon>
        <taxon>Propionibacteriales</taxon>
        <taxon>Actinopolymorphaceae</taxon>
        <taxon>Actinopolymorpha</taxon>
    </lineage>
</organism>
<dbReference type="Proteomes" id="UP000199052">
    <property type="component" value="Unassembled WGS sequence"/>
</dbReference>
<dbReference type="Pfam" id="PF04616">
    <property type="entry name" value="Glyco_hydro_43"/>
    <property type="match status" value="1"/>
</dbReference>
<evidence type="ECO:0000256" key="5">
    <source>
        <dbReference type="PIRSR" id="PIRSR606710-2"/>
    </source>
</evidence>
<dbReference type="InterPro" id="IPR041542">
    <property type="entry name" value="GH43_C2"/>
</dbReference>
<reference evidence="10 11" key="1">
    <citation type="submission" date="2016-10" db="EMBL/GenBank/DDBJ databases">
        <authorList>
            <person name="de Groot N.N."/>
        </authorList>
    </citation>
    <scope>NUCLEOTIDE SEQUENCE [LARGE SCALE GENOMIC DNA]</scope>
    <source>
        <strain evidence="10 11">CPCC 202808</strain>
    </source>
</reference>
<dbReference type="InterPro" id="IPR023296">
    <property type="entry name" value="Glyco_hydro_beta-prop_sf"/>
</dbReference>
<comment type="similarity">
    <text evidence="1 6">Belongs to the glycosyl hydrolase 43 family.</text>
</comment>
<evidence type="ECO:0000256" key="2">
    <source>
        <dbReference type="ARBA" id="ARBA00022801"/>
    </source>
</evidence>
<name>A0A1I3CAE1_9ACTN</name>
<dbReference type="STRING" id="504797.SAMN05421678_1318"/>
<sequence length="530" mass="57816">MNDRAGREAPPDSTAAVPVPASFETAPNPVVRGLSPDPSACRVGGDYFLATSTLEFWPGIPIRHSTDLVHWTVIGHAVTRPAQYRRDRRPGPLRLYAPTLRHHSGRFYLTCTNVAPGQGNFLLTADDPAGPWSDATWIDADAFDPSLNFDGESVLYTRRTVVAGKEGSGPVVQAELDVDSGNLLTPTVPITPHEAGYCSNDIEGPHIYRIGQWWYLLAAEGGTWKGHMVTVARATSPWGPFVGYEHNPVLTHRHRVGHPIQSTGHAELVDDVKGNWWALFLGTRHHGPKPWHHLGREVFLAPVTWSEDGWPQIGERGTVELEHQLRQPLPAPRGEWPKQHTPWTSGWCTREAPLDGLDINAASPEDMRIALPASPRTLSQDGPVAAAFLSQQEPTATFHATLDALPAYPAHAGIAVYASSGHYYLLTVHTGRDGSWLRLTRQVGDMRQVTSMPAPASAGLEMRISGTLDRYSFHVRTADADAEQAWLEVGSGQTSLLSAETSQSYSGARFCVYANGAATPFQRVGSTNCL</sequence>
<dbReference type="Pfam" id="PF17851">
    <property type="entry name" value="GH43_C2"/>
    <property type="match status" value="1"/>
</dbReference>
<evidence type="ECO:0000256" key="1">
    <source>
        <dbReference type="ARBA" id="ARBA00009865"/>
    </source>
</evidence>
<dbReference type="SUPFAM" id="SSF75005">
    <property type="entry name" value="Arabinanase/levansucrase/invertase"/>
    <property type="match status" value="1"/>
</dbReference>
<feature type="active site" description="Proton acceptor" evidence="4">
    <location>
        <position position="37"/>
    </location>
</feature>
<dbReference type="SUPFAM" id="SSF49899">
    <property type="entry name" value="Concanavalin A-like lectins/glucanases"/>
    <property type="match status" value="1"/>
</dbReference>
<evidence type="ECO:0000256" key="3">
    <source>
        <dbReference type="ARBA" id="ARBA00023295"/>
    </source>
</evidence>
<dbReference type="Proteomes" id="UP000533017">
    <property type="component" value="Unassembled WGS sequence"/>
</dbReference>
<evidence type="ECO:0000313" key="9">
    <source>
        <dbReference type="EMBL" id="NYH86736.1"/>
    </source>
</evidence>
<protein>
    <submittedName>
        <fullName evidence="10">Alpha-N-arabinofuranosidase</fullName>
        <ecNumber evidence="9">3.2.1.55</ecNumber>
    </submittedName>
</protein>
<gene>
    <name evidence="9" type="ORF">FHR37_005587</name>
    <name evidence="10" type="ORF">SAMN05421678_1318</name>
</gene>
<dbReference type="Gene3D" id="2.115.10.20">
    <property type="entry name" value="Glycosyl hydrolase domain, family 43"/>
    <property type="match status" value="1"/>
</dbReference>
<keyword evidence="3 6" id="KW-0326">Glycosidase</keyword>
<evidence type="ECO:0000256" key="6">
    <source>
        <dbReference type="RuleBase" id="RU361187"/>
    </source>
</evidence>
<proteinExistence type="inferred from homology"/>
<reference evidence="9 12" key="2">
    <citation type="submission" date="2020-07" db="EMBL/GenBank/DDBJ databases">
        <title>Sequencing the genomes of 1000 actinobacteria strains.</title>
        <authorList>
            <person name="Klenk H.-P."/>
        </authorList>
    </citation>
    <scope>NUCLEOTIDE SEQUENCE [LARGE SCALE GENOMIC DNA]</scope>
    <source>
        <strain evidence="9 12">DSM 45117</strain>
    </source>
</reference>
<evidence type="ECO:0000259" key="8">
    <source>
        <dbReference type="Pfam" id="PF17851"/>
    </source>
</evidence>
<dbReference type="InterPro" id="IPR013320">
    <property type="entry name" value="ConA-like_dom_sf"/>
</dbReference>
<feature type="compositionally biased region" description="Basic and acidic residues" evidence="7">
    <location>
        <begin position="1"/>
        <end position="10"/>
    </location>
</feature>
<dbReference type="InterPro" id="IPR051795">
    <property type="entry name" value="Glycosyl_Hydrlase_43"/>
</dbReference>
<evidence type="ECO:0000256" key="4">
    <source>
        <dbReference type="PIRSR" id="PIRSR606710-1"/>
    </source>
</evidence>
<feature type="site" description="Important for catalytic activity, responsible for pKa modulation of the active site Glu and correct orientation of both the proton donor and substrate" evidence="5">
    <location>
        <position position="144"/>
    </location>
</feature>
<feature type="region of interest" description="Disordered" evidence="7">
    <location>
        <begin position="1"/>
        <end position="20"/>
    </location>
</feature>
<dbReference type="GO" id="GO:0005975">
    <property type="term" value="P:carbohydrate metabolic process"/>
    <property type="evidence" value="ECO:0007669"/>
    <property type="project" value="InterPro"/>
</dbReference>
<dbReference type="EMBL" id="FOOI01000031">
    <property type="protein sequence ID" value="SFH71520.1"/>
    <property type="molecule type" value="Genomic_DNA"/>
</dbReference>
<dbReference type="EMBL" id="JACBZA010000001">
    <property type="protein sequence ID" value="NYH86736.1"/>
    <property type="molecule type" value="Genomic_DNA"/>
</dbReference>
<dbReference type="RefSeq" id="WP_175542864.1">
    <property type="nucleotide sequence ID" value="NZ_FOOI01000031.1"/>
</dbReference>
<evidence type="ECO:0000256" key="7">
    <source>
        <dbReference type="SAM" id="MobiDB-lite"/>
    </source>
</evidence>